<dbReference type="InterPro" id="IPR001584">
    <property type="entry name" value="Integrase_cat-core"/>
</dbReference>
<dbReference type="Proteomes" id="UP001177295">
    <property type="component" value="Chromosome"/>
</dbReference>
<dbReference type="Pfam" id="PF13683">
    <property type="entry name" value="rve_3"/>
    <property type="match status" value="1"/>
</dbReference>
<feature type="domain" description="Integrase catalytic" evidence="1">
    <location>
        <begin position="23"/>
        <end position="68"/>
    </location>
</feature>
<name>A0ABY8WVA7_9BACT</name>
<evidence type="ECO:0000313" key="2">
    <source>
        <dbReference type="EMBL" id="WIO45951.1"/>
    </source>
</evidence>
<sequence>MSKISRAKHYAFRNYARMLIYDGKIERYNHTSQEECIDPNLTLLFEDATRFNHELANWLFYYNIKRPHFQPPRPKLPRYPNPTT</sequence>
<proteinExistence type="predicted"/>
<evidence type="ECO:0000313" key="3">
    <source>
        <dbReference type="Proteomes" id="UP001177295"/>
    </source>
</evidence>
<reference evidence="2 3" key="1">
    <citation type="journal article" date="2023" name="Cell">
        <title>Genetic manipulation of Patescibacteria provides mechanistic insights into microbial dark matter and the epibiotic lifestyle.</title>
        <authorList>
            <person name="Wang Y."/>
            <person name="Gallagher L.A."/>
            <person name="Andrade P.A."/>
            <person name="Liu A."/>
            <person name="Humphreys I.R."/>
            <person name="Turkarslan S."/>
            <person name="Cutler K.J."/>
            <person name="Arrieta-Ortiz M.L."/>
            <person name="Li Y."/>
            <person name="Radey M.C."/>
            <person name="McLean J.S."/>
            <person name="Cong Q."/>
            <person name="Baker D."/>
            <person name="Baliga N.S."/>
            <person name="Peterson S.B."/>
            <person name="Mougous J.D."/>
        </authorList>
    </citation>
    <scope>NUCLEOTIDE SEQUENCE [LARGE SCALE GENOMIC DNA]</scope>
    <source>
        <strain evidence="2 3">ML1</strain>
    </source>
</reference>
<gene>
    <name evidence="2" type="ORF">SEML1_0322</name>
</gene>
<dbReference type="EMBL" id="CP124550">
    <property type="protein sequence ID" value="WIO45951.1"/>
    <property type="molecule type" value="Genomic_DNA"/>
</dbReference>
<organism evidence="2 3">
    <name type="scientific">Candidatus Southlakia epibionticum</name>
    <dbReference type="NCBI Taxonomy" id="3043284"/>
    <lineage>
        <taxon>Bacteria</taxon>
        <taxon>Candidatus Saccharimonadota</taxon>
        <taxon>Candidatus Saccharimonadia</taxon>
        <taxon>Candidatus Saccharimonadales</taxon>
        <taxon>Candidatus Saccharimonadaceae</taxon>
        <taxon>Candidatus Southlakia</taxon>
    </lineage>
</organism>
<keyword evidence="3" id="KW-1185">Reference proteome</keyword>
<dbReference type="RefSeq" id="WP_376754316.1">
    <property type="nucleotide sequence ID" value="NZ_CP124550.1"/>
</dbReference>
<protein>
    <submittedName>
        <fullName evidence="2">Integrase catalytic domain-containing protein</fullName>
    </submittedName>
</protein>
<accession>A0ABY8WVA7</accession>
<evidence type="ECO:0000259" key="1">
    <source>
        <dbReference type="Pfam" id="PF13683"/>
    </source>
</evidence>